<evidence type="ECO:0000313" key="11">
    <source>
        <dbReference type="EMBL" id="KAH6889306.1"/>
    </source>
</evidence>
<keyword evidence="7" id="KW-0119">Carbohydrate metabolism</keyword>
<evidence type="ECO:0000256" key="2">
    <source>
        <dbReference type="ARBA" id="ARBA00004613"/>
    </source>
</evidence>
<dbReference type="EMBL" id="JAGPYM010000011">
    <property type="protein sequence ID" value="KAH6889306.1"/>
    <property type="molecule type" value="Genomic_DNA"/>
</dbReference>
<evidence type="ECO:0000256" key="1">
    <source>
        <dbReference type="ARBA" id="ARBA00000405"/>
    </source>
</evidence>
<keyword evidence="8 10" id="KW-0326">Glycosidase</keyword>
<protein>
    <recommendedName>
        <fullName evidence="10">Endo-chitosanase</fullName>
        <ecNumber evidence="10">3.2.1.132</ecNumber>
    </recommendedName>
</protein>
<evidence type="ECO:0000256" key="9">
    <source>
        <dbReference type="ARBA" id="ARBA00023326"/>
    </source>
</evidence>
<feature type="signal peptide" evidence="10">
    <location>
        <begin position="1"/>
        <end position="19"/>
    </location>
</feature>
<keyword evidence="4" id="KW-0964">Secreted</keyword>
<dbReference type="PANTHER" id="PTHR42061">
    <property type="entry name" value="ENDO-CHITOSANASE"/>
    <property type="match status" value="1"/>
</dbReference>
<dbReference type="Proteomes" id="UP000777438">
    <property type="component" value="Unassembled WGS sequence"/>
</dbReference>
<dbReference type="PANTHER" id="PTHR42061:SF6">
    <property type="entry name" value="ENDO-CHITOSANASE"/>
    <property type="match status" value="1"/>
</dbReference>
<dbReference type="OrthoDB" id="4756206at2759"/>
<proteinExistence type="inferred from homology"/>
<dbReference type="InterPro" id="IPR009939">
    <property type="entry name" value="Chitosanase_fungal"/>
</dbReference>
<comment type="subcellular location">
    <subcellularLocation>
        <location evidence="2 10">Secreted</location>
    </subcellularLocation>
</comment>
<dbReference type="GO" id="GO:0005576">
    <property type="term" value="C:extracellular region"/>
    <property type="evidence" value="ECO:0007669"/>
    <property type="project" value="UniProtKB-SubCell"/>
</dbReference>
<evidence type="ECO:0000256" key="4">
    <source>
        <dbReference type="ARBA" id="ARBA00022525"/>
    </source>
</evidence>
<evidence type="ECO:0000256" key="10">
    <source>
        <dbReference type="RuleBase" id="RU361208"/>
    </source>
</evidence>
<dbReference type="Pfam" id="PF07335">
    <property type="entry name" value="Glyco_hydro_75"/>
    <property type="match status" value="1"/>
</dbReference>
<keyword evidence="9 10" id="KW-0624">Polysaccharide degradation</keyword>
<name>A0A9P8W4D5_9HYPO</name>
<comment type="function">
    <text evidence="10">Chitosanase catalyzing the endo-type cleavage of chitosan, the deacylated form of chitin. Chitosanase may be crucial in the degradation of the deacetylated portion of chitin in the fungal cell wall.</text>
</comment>
<keyword evidence="6 10" id="KW-0378">Hydrolase</keyword>
<evidence type="ECO:0000256" key="7">
    <source>
        <dbReference type="ARBA" id="ARBA00023277"/>
    </source>
</evidence>
<keyword evidence="5 10" id="KW-0732">Signal</keyword>
<evidence type="ECO:0000256" key="5">
    <source>
        <dbReference type="ARBA" id="ARBA00022729"/>
    </source>
</evidence>
<accession>A0A9P8W4D5</accession>
<organism evidence="11 12">
    <name type="scientific">Thelonectria olida</name>
    <dbReference type="NCBI Taxonomy" id="1576542"/>
    <lineage>
        <taxon>Eukaryota</taxon>
        <taxon>Fungi</taxon>
        <taxon>Dikarya</taxon>
        <taxon>Ascomycota</taxon>
        <taxon>Pezizomycotina</taxon>
        <taxon>Sordariomycetes</taxon>
        <taxon>Hypocreomycetidae</taxon>
        <taxon>Hypocreales</taxon>
        <taxon>Nectriaceae</taxon>
        <taxon>Thelonectria</taxon>
    </lineage>
</organism>
<evidence type="ECO:0000256" key="8">
    <source>
        <dbReference type="ARBA" id="ARBA00023295"/>
    </source>
</evidence>
<dbReference type="GO" id="GO:0000272">
    <property type="term" value="P:polysaccharide catabolic process"/>
    <property type="evidence" value="ECO:0007669"/>
    <property type="project" value="UniProtKB-KW"/>
</dbReference>
<dbReference type="EC" id="3.2.1.132" evidence="10"/>
<comment type="similarity">
    <text evidence="3 10">Belongs to the glycosyl hydrolase 75 family.</text>
</comment>
<evidence type="ECO:0000256" key="6">
    <source>
        <dbReference type="ARBA" id="ARBA00022801"/>
    </source>
</evidence>
<reference evidence="11 12" key="1">
    <citation type="journal article" date="2021" name="Nat. Commun.">
        <title>Genetic determinants of endophytism in the Arabidopsis root mycobiome.</title>
        <authorList>
            <person name="Mesny F."/>
            <person name="Miyauchi S."/>
            <person name="Thiergart T."/>
            <person name="Pickel B."/>
            <person name="Atanasova L."/>
            <person name="Karlsson M."/>
            <person name="Huettel B."/>
            <person name="Barry K.W."/>
            <person name="Haridas S."/>
            <person name="Chen C."/>
            <person name="Bauer D."/>
            <person name="Andreopoulos W."/>
            <person name="Pangilinan J."/>
            <person name="LaButti K."/>
            <person name="Riley R."/>
            <person name="Lipzen A."/>
            <person name="Clum A."/>
            <person name="Drula E."/>
            <person name="Henrissat B."/>
            <person name="Kohler A."/>
            <person name="Grigoriev I.V."/>
            <person name="Martin F.M."/>
            <person name="Hacquard S."/>
        </authorList>
    </citation>
    <scope>NUCLEOTIDE SEQUENCE [LARGE SCALE GENOMIC DNA]</scope>
    <source>
        <strain evidence="11 12">MPI-CAGE-CH-0241</strain>
    </source>
</reference>
<evidence type="ECO:0000256" key="3">
    <source>
        <dbReference type="ARBA" id="ARBA00007799"/>
    </source>
</evidence>
<keyword evidence="12" id="KW-1185">Reference proteome</keyword>
<dbReference type="AlphaFoldDB" id="A0A9P8W4D5"/>
<gene>
    <name evidence="11" type="ORF">B0T10DRAFT_487707</name>
</gene>
<comment type="caution">
    <text evidence="11">The sequence shown here is derived from an EMBL/GenBank/DDBJ whole genome shotgun (WGS) entry which is preliminary data.</text>
</comment>
<comment type="catalytic activity">
    <reaction evidence="1 10">
        <text>Endohydrolysis of beta-(1-&gt;4)-linkages between D-glucosamine residues in a partly acetylated chitosan.</text>
        <dbReference type="EC" id="3.2.1.132"/>
    </reaction>
</comment>
<dbReference type="GO" id="GO:0016977">
    <property type="term" value="F:chitosanase activity"/>
    <property type="evidence" value="ECO:0007669"/>
    <property type="project" value="UniProtKB-EC"/>
</dbReference>
<feature type="chain" id="PRO_5040532897" description="Endo-chitosanase" evidence="10">
    <location>
        <begin position="20"/>
        <end position="299"/>
    </location>
</feature>
<evidence type="ECO:0000313" key="12">
    <source>
        <dbReference type="Proteomes" id="UP000777438"/>
    </source>
</evidence>
<sequence>MPALKTLAASLLLAGLANARDVPTNVKNFKASILAQAKCNKPLATGFYSSDSEGAKTTYCGDHVSDYNVIYLQGPSGKLANMDIDCDGIQGSSADDGRCGSSGDTQSQTSFMDIVASYGQGQKDLDANVHPYVVFGNVGTKKGYTNFNPQSYGIKPLSVMAVVCGDKLIYGVWGDENGDDGAHPMVGEASISLATACFGKSMNGNNGHDVSDVLYIAFPGADAVPGKSALWNAKTYDKFEASITALGDKLIQRIGTSSGGGGGSTPNCSWAGHCTGATCATNDDCSDDLVCKNKKCAAP</sequence>